<gene>
    <name evidence="11" type="ORF">SEMRO_2255_G321000.1</name>
</gene>
<evidence type="ECO:0000256" key="2">
    <source>
        <dbReference type="ARBA" id="ARBA00007951"/>
    </source>
</evidence>
<evidence type="ECO:0000256" key="1">
    <source>
        <dbReference type="ARBA" id="ARBA00004071"/>
    </source>
</evidence>
<evidence type="ECO:0000259" key="10">
    <source>
        <dbReference type="Pfam" id="PF16757"/>
    </source>
</evidence>
<reference evidence="11" key="1">
    <citation type="submission" date="2020-06" db="EMBL/GenBank/DDBJ databases">
        <authorList>
            <consortium name="Plant Systems Biology data submission"/>
        </authorList>
    </citation>
    <scope>NUCLEOTIDE SEQUENCE</scope>
    <source>
        <strain evidence="11">D6</strain>
    </source>
</reference>
<comment type="caution">
    <text evidence="11">The sequence shown here is derived from an EMBL/GenBank/DDBJ whole genome shotgun (WGS) entry which is preliminary data.</text>
</comment>
<dbReference type="OrthoDB" id="38750at2759"/>
<dbReference type="InterPro" id="IPR013780">
    <property type="entry name" value="Glyco_hydro_b"/>
</dbReference>
<dbReference type="SUPFAM" id="SSF51445">
    <property type="entry name" value="(Trans)glycosidases"/>
    <property type="match status" value="1"/>
</dbReference>
<dbReference type="InterPro" id="IPR031919">
    <property type="entry name" value="Fucosidase_C"/>
</dbReference>
<organism evidence="11 12">
    <name type="scientific">Seminavis robusta</name>
    <dbReference type="NCBI Taxonomy" id="568900"/>
    <lineage>
        <taxon>Eukaryota</taxon>
        <taxon>Sar</taxon>
        <taxon>Stramenopiles</taxon>
        <taxon>Ochrophyta</taxon>
        <taxon>Bacillariophyta</taxon>
        <taxon>Bacillariophyceae</taxon>
        <taxon>Bacillariophycidae</taxon>
        <taxon>Naviculales</taxon>
        <taxon>Naviculaceae</taxon>
        <taxon>Seminavis</taxon>
    </lineage>
</organism>
<dbReference type="Gene3D" id="2.60.40.1180">
    <property type="entry name" value="Golgi alpha-mannosidase II"/>
    <property type="match status" value="1"/>
</dbReference>
<feature type="domain" description="Alpha-L-fucosidase C-terminal" evidence="10">
    <location>
        <begin position="394"/>
        <end position="484"/>
    </location>
</feature>
<keyword evidence="12" id="KW-1185">Reference proteome</keyword>
<name>A0A9N8F1B8_9STRA</name>
<dbReference type="InterPro" id="IPR057739">
    <property type="entry name" value="Glyco_hydro_29_N"/>
</dbReference>
<feature type="signal peptide" evidence="8">
    <location>
        <begin position="1"/>
        <end position="23"/>
    </location>
</feature>
<evidence type="ECO:0000256" key="3">
    <source>
        <dbReference type="ARBA" id="ARBA00012662"/>
    </source>
</evidence>
<dbReference type="GO" id="GO:0004560">
    <property type="term" value="F:alpha-L-fucosidase activity"/>
    <property type="evidence" value="ECO:0007669"/>
    <property type="project" value="UniProtKB-EC"/>
</dbReference>
<dbReference type="InterPro" id="IPR000933">
    <property type="entry name" value="Glyco_hydro_29"/>
</dbReference>
<dbReference type="InterPro" id="IPR017853">
    <property type="entry name" value="GH"/>
</dbReference>
<evidence type="ECO:0000313" key="11">
    <source>
        <dbReference type="EMBL" id="CAB9528560.1"/>
    </source>
</evidence>
<evidence type="ECO:0000259" key="9">
    <source>
        <dbReference type="Pfam" id="PF01120"/>
    </source>
</evidence>
<evidence type="ECO:0000256" key="8">
    <source>
        <dbReference type="PIRNR" id="PIRNR001092"/>
    </source>
</evidence>
<sequence>MVFGQRIKSLLLLFTLQYPFKSGGVLGFEATWESLDSRPLPNWYDEAKFGIFIHWGVFSVPSYKGEWFWQKWGRNGDAPSTNQATEEIKAFVNKTELPQFAYADYAHRFDATLYDPEHWAGVFAQSGAQYVVLTSKHHEGFCNWDSRQAVPTSWNWNSVEVGPKRDLVGELAHSVKKTMSNQTQKPLRFGLYHSLYEWFNPLYEHDKANKFQSQTFVKLKTMPELYDIVEKYQPEVIWSDGDWDAHSDYWDSKQFLAWYATNSTVAKTGVWNDRWGKDAMCHHGSFLTCQDRYLPDKINHHKWENALTITSQSWGYDRSLTLKSYYTAEYLIHALIQTVAYNGNMLLNVGPRADGTLDPIFEERLTEIGSWLSVNGDAIYGSRPWNHTQHEPASKVFYTVSQQNKVLYALFTEWPEDSKLQLKSPVPTESTKVHMLGLPSARKESIDLRWSHRGEASKAGMTIQLPALTPRNIPCQYAWILALTGIGNLGEEDVAEEESVVS</sequence>
<keyword evidence="7 8" id="KW-0326">Glycosidase</keyword>
<dbReference type="GO" id="GO:0005764">
    <property type="term" value="C:lysosome"/>
    <property type="evidence" value="ECO:0007669"/>
    <property type="project" value="TreeGrafter"/>
</dbReference>
<dbReference type="Pfam" id="PF01120">
    <property type="entry name" value="Alpha_L_fucos"/>
    <property type="match status" value="1"/>
</dbReference>
<dbReference type="InterPro" id="IPR016286">
    <property type="entry name" value="FUC_metazoa-typ"/>
</dbReference>
<dbReference type="Gene3D" id="3.20.20.80">
    <property type="entry name" value="Glycosidases"/>
    <property type="match status" value="1"/>
</dbReference>
<keyword evidence="6" id="KW-0325">Glycoprotein</keyword>
<evidence type="ECO:0000256" key="7">
    <source>
        <dbReference type="ARBA" id="ARBA00023295"/>
    </source>
</evidence>
<dbReference type="Proteomes" id="UP001153069">
    <property type="component" value="Unassembled WGS sequence"/>
</dbReference>
<accession>A0A9N8F1B8</accession>
<dbReference type="PANTHER" id="PTHR10030:SF37">
    <property type="entry name" value="ALPHA-L-FUCOSIDASE-RELATED"/>
    <property type="match status" value="1"/>
</dbReference>
<comment type="similarity">
    <text evidence="2 8">Belongs to the glycosyl hydrolase 29 family.</text>
</comment>
<dbReference type="EC" id="3.2.1.51" evidence="3"/>
<feature type="domain" description="Glycoside hydrolase family 29 N-terminal" evidence="9">
    <location>
        <begin position="28"/>
        <end position="377"/>
    </location>
</feature>
<evidence type="ECO:0000256" key="4">
    <source>
        <dbReference type="ARBA" id="ARBA00022729"/>
    </source>
</evidence>
<dbReference type="GO" id="GO:0006004">
    <property type="term" value="P:fucose metabolic process"/>
    <property type="evidence" value="ECO:0007669"/>
    <property type="project" value="InterPro"/>
</dbReference>
<evidence type="ECO:0000256" key="6">
    <source>
        <dbReference type="ARBA" id="ARBA00023180"/>
    </source>
</evidence>
<dbReference type="GO" id="GO:0016139">
    <property type="term" value="P:glycoside catabolic process"/>
    <property type="evidence" value="ECO:0007669"/>
    <property type="project" value="TreeGrafter"/>
</dbReference>
<dbReference type="PIRSF" id="PIRSF001092">
    <property type="entry name" value="Alpha-L-fucosidase"/>
    <property type="match status" value="1"/>
</dbReference>
<comment type="function">
    <text evidence="1">Alpha-L-fucosidase is responsible for hydrolyzing the alpha-1,6-linked fucose joined to the reducing-end N-acetylglucosamine of the carbohydrate moieties of glycoproteins.</text>
</comment>
<dbReference type="EMBL" id="CAICTM010002253">
    <property type="protein sequence ID" value="CAB9528560.1"/>
    <property type="molecule type" value="Genomic_DNA"/>
</dbReference>
<evidence type="ECO:0000313" key="12">
    <source>
        <dbReference type="Proteomes" id="UP001153069"/>
    </source>
</evidence>
<dbReference type="Pfam" id="PF16757">
    <property type="entry name" value="Fucosidase_C"/>
    <property type="match status" value="1"/>
</dbReference>
<dbReference type="SMART" id="SM00812">
    <property type="entry name" value="Alpha_L_fucos"/>
    <property type="match status" value="1"/>
</dbReference>
<proteinExistence type="inferred from homology"/>
<dbReference type="AlphaFoldDB" id="A0A9N8F1B8"/>
<dbReference type="FunFam" id="3.20.20.80:FF:000027">
    <property type="entry name" value="Alpha-L-fucosidase"/>
    <property type="match status" value="1"/>
</dbReference>
<evidence type="ECO:0000256" key="5">
    <source>
        <dbReference type="ARBA" id="ARBA00022801"/>
    </source>
</evidence>
<keyword evidence="4 8" id="KW-0732">Signal</keyword>
<feature type="chain" id="PRO_5040557196" description="alpha-L-fucosidase" evidence="8">
    <location>
        <begin position="24"/>
        <end position="502"/>
    </location>
</feature>
<dbReference type="PANTHER" id="PTHR10030">
    <property type="entry name" value="ALPHA-L-FUCOSIDASE"/>
    <property type="match status" value="1"/>
</dbReference>
<dbReference type="PRINTS" id="PR00741">
    <property type="entry name" value="GLHYDRLASE29"/>
</dbReference>
<protein>
    <recommendedName>
        <fullName evidence="3">alpha-L-fucosidase</fullName>
        <ecNumber evidence="3">3.2.1.51</ecNumber>
    </recommendedName>
</protein>
<keyword evidence="5 8" id="KW-0378">Hydrolase</keyword>